<gene>
    <name evidence="2" type="ORF">NDU88_007825</name>
</gene>
<name>A0AAV7LT93_PLEWA</name>
<organism evidence="2 3">
    <name type="scientific">Pleurodeles waltl</name>
    <name type="common">Iberian ribbed newt</name>
    <dbReference type="NCBI Taxonomy" id="8319"/>
    <lineage>
        <taxon>Eukaryota</taxon>
        <taxon>Metazoa</taxon>
        <taxon>Chordata</taxon>
        <taxon>Craniata</taxon>
        <taxon>Vertebrata</taxon>
        <taxon>Euteleostomi</taxon>
        <taxon>Amphibia</taxon>
        <taxon>Batrachia</taxon>
        <taxon>Caudata</taxon>
        <taxon>Salamandroidea</taxon>
        <taxon>Salamandridae</taxon>
        <taxon>Pleurodelinae</taxon>
        <taxon>Pleurodeles</taxon>
    </lineage>
</organism>
<protein>
    <submittedName>
        <fullName evidence="2">Uncharacterized protein</fullName>
    </submittedName>
</protein>
<dbReference type="EMBL" id="JANPWB010000015">
    <property type="protein sequence ID" value="KAJ1094782.1"/>
    <property type="molecule type" value="Genomic_DNA"/>
</dbReference>
<comment type="caution">
    <text evidence="2">The sequence shown here is derived from an EMBL/GenBank/DDBJ whole genome shotgun (WGS) entry which is preliminary data.</text>
</comment>
<proteinExistence type="predicted"/>
<sequence length="725" mass="78255">MKGQPSWCQPHILLDRFNGGTAVLVLATHTPGLQDKWRDSRPGPSHTYSWPGSMEGQLSCCQPHILLDRVNGGTAVLVPATHAPGLQGQWRDSCPGASHTYSWTAGSMEGQLSWCQPHILLDRVNGGTAVLVPATHTTRLQDQWRDSCPGARHIYSWTGSMEGSRTGASHTYSWTAGSMEGQLSWCQPHILLDCRINGGTAVLGPATHTPGQGQWRFSRPGASHTYSWTAGSIEGQLSWCQPHRLLDRINGGTAVLVPATHTPGQVHWMDSRPGASHTYSWTAGSMEGQPSWCQPHILLDSRINGGTAVLVPATHTPGLQGQWRDSCPGATHTYSWTAGSIEGPLSWCQPHRLLDRVNVGTAILVPATHTPRQVHWTDSRPGASHTYSCTGSMEGQLFWCQPHILLECRVNGGTAVLVPATHTPAQGQWRDSCPSASHTYSWTARSMEEQPSWCQPHILLDRFTGGTAVLVPATHTPGLQFHWRDSRPGASHTYSWSAGSMEGQPACCQPHILLHRVNGGTAVLVPATHTPGLQDQWRDSCPGASHTYSWTVGSLEGQPYWCQPHILLHRVNGGTAVLVAATHTPGMQGQWRDSCPGASHTYSWTAGSKEGQLSWCQPHILLDRVNGGTAVLVPATHTPGLQGQWRDSRPGASHTAGSMAGQPSCCQPHILMDCRSNGGTAVLVQATHTPDRVNGGTAVLVPATHTPGLQVQWRDSRPGASHTYS</sequence>
<reference evidence="2" key="1">
    <citation type="journal article" date="2022" name="bioRxiv">
        <title>Sequencing and chromosome-scale assembly of the giantPleurodeles waltlgenome.</title>
        <authorList>
            <person name="Brown T."/>
            <person name="Elewa A."/>
            <person name="Iarovenko S."/>
            <person name="Subramanian E."/>
            <person name="Araus A.J."/>
            <person name="Petzold A."/>
            <person name="Susuki M."/>
            <person name="Suzuki K.-i.T."/>
            <person name="Hayashi T."/>
            <person name="Toyoda A."/>
            <person name="Oliveira C."/>
            <person name="Osipova E."/>
            <person name="Leigh N.D."/>
            <person name="Simon A."/>
            <person name="Yun M.H."/>
        </authorList>
    </citation>
    <scope>NUCLEOTIDE SEQUENCE</scope>
    <source>
        <strain evidence="2">20211129_DDA</strain>
        <tissue evidence="2">Liver</tissue>
    </source>
</reference>
<feature type="region of interest" description="Disordered" evidence="1">
    <location>
        <begin position="639"/>
        <end position="660"/>
    </location>
</feature>
<accession>A0AAV7LT93</accession>
<dbReference type="Proteomes" id="UP001066276">
    <property type="component" value="Chromosome 11"/>
</dbReference>
<keyword evidence="3" id="KW-1185">Reference proteome</keyword>
<evidence type="ECO:0000256" key="1">
    <source>
        <dbReference type="SAM" id="MobiDB-lite"/>
    </source>
</evidence>
<evidence type="ECO:0000313" key="2">
    <source>
        <dbReference type="EMBL" id="KAJ1094782.1"/>
    </source>
</evidence>
<evidence type="ECO:0000313" key="3">
    <source>
        <dbReference type="Proteomes" id="UP001066276"/>
    </source>
</evidence>
<dbReference type="AlphaFoldDB" id="A0AAV7LT93"/>